<dbReference type="Proteomes" id="UP000027154">
    <property type="component" value="Unassembled WGS sequence"/>
</dbReference>
<name>A0ABD3YBE9_9GAMM</name>
<dbReference type="AlphaFoldDB" id="A0ABD3YBE9"/>
<evidence type="ECO:0008006" key="4">
    <source>
        <dbReference type="Google" id="ProtNLM"/>
    </source>
</evidence>
<evidence type="ECO:0000256" key="1">
    <source>
        <dbReference type="SAM" id="SignalP"/>
    </source>
</evidence>
<keyword evidence="1" id="KW-0732">Signal</keyword>
<dbReference type="EMBL" id="JJNZ01000018">
    <property type="protein sequence ID" value="KDC52078.1"/>
    <property type="molecule type" value="Genomic_DNA"/>
</dbReference>
<protein>
    <recommendedName>
        <fullName evidence="4">Cyanovirin-N domain-containing protein</fullName>
    </recommendedName>
</protein>
<dbReference type="RefSeq" id="WP_033028874.1">
    <property type="nucleotide sequence ID" value="NZ_JJNZ01000018.1"/>
</dbReference>
<sequence>MKINIYFLSFLLAVFSDTAIADFCYDGEDIGLTDFYCKFAVTEETRDFVCGDHPQDTPRWTQTVNFDANDVVAVDPIESFHFDVNCTGKEIVYRDDQCEENAKLTIESCKDTYFLTTTAAGVLCGRITWGIGASFCGAVGSALVHKAIKWCDVQGEKLLQNCTN</sequence>
<feature type="signal peptide" evidence="1">
    <location>
        <begin position="1"/>
        <end position="21"/>
    </location>
</feature>
<reference evidence="2 3" key="1">
    <citation type="submission" date="2014-04" db="EMBL/GenBank/DDBJ databases">
        <title>Pseudoalteromonas galatheae sp. nov., isolated from a deep-sea polychaete near Canal Concepcion, Chile.</title>
        <authorList>
            <person name="Machado H.R."/>
            <person name="Gram L."/>
            <person name="Vynne N.G."/>
        </authorList>
    </citation>
    <scope>NUCLEOTIDE SEQUENCE [LARGE SCALE GENOMIC DNA]</scope>
    <source>
        <strain evidence="2 3">KMM216</strain>
    </source>
</reference>
<gene>
    <name evidence="2" type="ORF">DC53_06110</name>
</gene>
<proteinExistence type="predicted"/>
<feature type="chain" id="PRO_5044767583" description="Cyanovirin-N domain-containing protein" evidence="1">
    <location>
        <begin position="22"/>
        <end position="164"/>
    </location>
</feature>
<accession>A0ABD3YBE9</accession>
<organism evidence="2 3">
    <name type="scientific">Pseudoalteromonas fuliginea</name>
    <dbReference type="NCBI Taxonomy" id="1872678"/>
    <lineage>
        <taxon>Bacteria</taxon>
        <taxon>Pseudomonadati</taxon>
        <taxon>Pseudomonadota</taxon>
        <taxon>Gammaproteobacteria</taxon>
        <taxon>Alteromonadales</taxon>
        <taxon>Pseudoalteromonadaceae</taxon>
        <taxon>Pseudoalteromonas</taxon>
    </lineage>
</organism>
<evidence type="ECO:0000313" key="2">
    <source>
        <dbReference type="EMBL" id="KDC52078.1"/>
    </source>
</evidence>
<comment type="caution">
    <text evidence="2">The sequence shown here is derived from an EMBL/GenBank/DDBJ whole genome shotgun (WGS) entry which is preliminary data.</text>
</comment>
<evidence type="ECO:0000313" key="3">
    <source>
        <dbReference type="Proteomes" id="UP000027154"/>
    </source>
</evidence>